<keyword evidence="3" id="KW-1185">Reference proteome</keyword>
<reference evidence="2 3" key="1">
    <citation type="journal article" date="2018" name="Sci. Rep.">
        <title>Comparative genomics provides insights into the lifestyle and reveals functional heterogeneity of dark septate endophytic fungi.</title>
        <authorList>
            <person name="Knapp D.G."/>
            <person name="Nemeth J.B."/>
            <person name="Barry K."/>
            <person name="Hainaut M."/>
            <person name="Henrissat B."/>
            <person name="Johnson J."/>
            <person name="Kuo A."/>
            <person name="Lim J.H.P."/>
            <person name="Lipzen A."/>
            <person name="Nolan M."/>
            <person name="Ohm R.A."/>
            <person name="Tamas L."/>
            <person name="Grigoriev I.V."/>
            <person name="Spatafora J.W."/>
            <person name="Nagy L.G."/>
            <person name="Kovacs G.M."/>
        </authorList>
    </citation>
    <scope>NUCLEOTIDE SEQUENCE [LARGE SCALE GENOMIC DNA]</scope>
    <source>
        <strain evidence="2 3">DSE2036</strain>
    </source>
</reference>
<feature type="region of interest" description="Disordered" evidence="1">
    <location>
        <begin position="54"/>
        <end position="159"/>
    </location>
</feature>
<proteinExistence type="predicted"/>
<organism evidence="2 3">
    <name type="scientific">Periconia macrospinosa</name>
    <dbReference type="NCBI Taxonomy" id="97972"/>
    <lineage>
        <taxon>Eukaryota</taxon>
        <taxon>Fungi</taxon>
        <taxon>Dikarya</taxon>
        <taxon>Ascomycota</taxon>
        <taxon>Pezizomycotina</taxon>
        <taxon>Dothideomycetes</taxon>
        <taxon>Pleosporomycetidae</taxon>
        <taxon>Pleosporales</taxon>
        <taxon>Massarineae</taxon>
        <taxon>Periconiaceae</taxon>
        <taxon>Periconia</taxon>
    </lineage>
</organism>
<dbReference type="Proteomes" id="UP000244855">
    <property type="component" value="Unassembled WGS sequence"/>
</dbReference>
<evidence type="ECO:0000313" key="2">
    <source>
        <dbReference type="EMBL" id="PVH98108.1"/>
    </source>
</evidence>
<name>A0A2V1DJ61_9PLEO</name>
<protein>
    <submittedName>
        <fullName evidence="2">Uncharacterized protein</fullName>
    </submittedName>
</protein>
<dbReference type="AlphaFoldDB" id="A0A2V1DJ61"/>
<evidence type="ECO:0000313" key="3">
    <source>
        <dbReference type="Proteomes" id="UP000244855"/>
    </source>
</evidence>
<accession>A0A2V1DJ61</accession>
<dbReference type="EMBL" id="KZ805421">
    <property type="protein sequence ID" value="PVH98108.1"/>
    <property type="molecule type" value="Genomic_DNA"/>
</dbReference>
<dbReference type="PANTHER" id="PTHR48209:SF2">
    <property type="entry name" value="FI24008P1"/>
    <property type="match status" value="1"/>
</dbReference>
<sequence>MASASNERSLLMELPLELRHRIFEALSARGFKEKYILRQWFERKDVEDQIAEYMANDPSAPVPHAKYFSHSKARRTIDDQDNEEEDMEPEDEDEQSDEMDVEEDDDQEEEQENDDEEDEEEGDDEEDDDGNEDSEGEDEDESGDEESDEEEVTNDDRVVVVPHSKWRHVPKIIRLTKCPPPPELLLVNKELNEQVRAWYCKMSALEIDVTASFGHTSFFETCLDEIAGASSSVIKSITMAKITLVWDTAWIRTAGDEFITVVFPTLRHLRITKVLEILKQAPYLEKVTVHWHDTVGAEDLEGQSDMSQCLGEFLQLNVELEFKQDLIGPGKIPREKRLALARRAEFQEVIENGHDLC</sequence>
<dbReference type="PANTHER" id="PTHR48209">
    <property type="entry name" value="AGL056WP"/>
    <property type="match status" value="1"/>
</dbReference>
<dbReference type="STRING" id="97972.A0A2V1DJ61"/>
<feature type="compositionally biased region" description="Acidic residues" evidence="1">
    <location>
        <begin position="79"/>
        <end position="153"/>
    </location>
</feature>
<gene>
    <name evidence="2" type="ORF">DM02DRAFT_60092</name>
</gene>
<evidence type="ECO:0000256" key="1">
    <source>
        <dbReference type="SAM" id="MobiDB-lite"/>
    </source>
</evidence>
<dbReference type="OrthoDB" id="3795483at2759"/>